<comment type="caution">
    <text evidence="1">The sequence shown here is derived from an EMBL/GenBank/DDBJ whole genome shotgun (WGS) entry which is preliminary data.</text>
</comment>
<organism evidence="1 2">
    <name type="scientific">Parabacteroides merdae</name>
    <dbReference type="NCBI Taxonomy" id="46503"/>
    <lineage>
        <taxon>Bacteria</taxon>
        <taxon>Pseudomonadati</taxon>
        <taxon>Bacteroidota</taxon>
        <taxon>Bacteroidia</taxon>
        <taxon>Bacteroidales</taxon>
        <taxon>Tannerellaceae</taxon>
        <taxon>Parabacteroides</taxon>
    </lineage>
</organism>
<dbReference type="RefSeq" id="WP_122291277.1">
    <property type="nucleotide sequence ID" value="NZ_QRKC01000005.1"/>
</dbReference>
<sequence>MDDRLEQLVEMECADALLDGGVSVPLKRCRIPFKKRPLELRVTMKRPRLRGQILLAREYLKLGVVPGWKPKDKAEEMAFVAKYGKGISRMLAYTVCRGCVARRVGIGLTAWMLRELVDWRFLVAAFHTFERLMGTKDFTRIIRSVDRANPTKPRLSQVGKGS</sequence>
<accession>A0A414XSC9</accession>
<evidence type="ECO:0000313" key="2">
    <source>
        <dbReference type="Proteomes" id="UP000283732"/>
    </source>
</evidence>
<reference evidence="1 2" key="1">
    <citation type="submission" date="2018-08" db="EMBL/GenBank/DDBJ databases">
        <title>A genome reference for cultivated species of the human gut microbiota.</title>
        <authorList>
            <person name="Zou Y."/>
            <person name="Xue W."/>
            <person name="Luo G."/>
        </authorList>
    </citation>
    <scope>NUCLEOTIDE SEQUENCE [LARGE SCALE GENOMIC DNA]</scope>
    <source>
        <strain evidence="1 2">AM16-50</strain>
    </source>
</reference>
<gene>
    <name evidence="1" type="ORF">DW191_12825</name>
</gene>
<protein>
    <submittedName>
        <fullName evidence="1">Uncharacterized protein</fullName>
    </submittedName>
</protein>
<dbReference type="EMBL" id="QRKC01000005">
    <property type="protein sequence ID" value="RHH76824.1"/>
    <property type="molecule type" value="Genomic_DNA"/>
</dbReference>
<name>A0A414XSC9_9BACT</name>
<evidence type="ECO:0000313" key="1">
    <source>
        <dbReference type="EMBL" id="RHH76824.1"/>
    </source>
</evidence>
<proteinExistence type="predicted"/>
<dbReference type="Proteomes" id="UP000283732">
    <property type="component" value="Unassembled WGS sequence"/>
</dbReference>
<dbReference type="AlphaFoldDB" id="A0A414XSC9"/>